<keyword evidence="3" id="KW-1185">Reference proteome</keyword>
<proteinExistence type="predicted"/>
<feature type="signal peptide" evidence="1">
    <location>
        <begin position="1"/>
        <end position="17"/>
    </location>
</feature>
<sequence length="97" mass="10877">MYSLTLSLGLVVTFSMAQQLMVWKSVWVSDWKLEQEGVFQARHTHMSGEIQCALLASSTPGCNLFHFDDASCSLYSLSVPSDLRDNISSLQCWTRGK</sequence>
<dbReference type="Proteomes" id="UP001292094">
    <property type="component" value="Unassembled WGS sequence"/>
</dbReference>
<comment type="caution">
    <text evidence="2">The sequence shown here is derived from an EMBL/GenBank/DDBJ whole genome shotgun (WGS) entry which is preliminary data.</text>
</comment>
<accession>A0AAE1Q5B6</accession>
<reference evidence="2" key="1">
    <citation type="submission" date="2023-11" db="EMBL/GenBank/DDBJ databases">
        <title>Genome assemblies of two species of porcelain crab, Petrolisthes cinctipes and Petrolisthes manimaculis (Anomura: Porcellanidae).</title>
        <authorList>
            <person name="Angst P."/>
        </authorList>
    </citation>
    <scope>NUCLEOTIDE SEQUENCE</scope>
    <source>
        <strain evidence="2">PB745_02</strain>
        <tissue evidence="2">Gill</tissue>
    </source>
</reference>
<protein>
    <submittedName>
        <fullName evidence="2">Uncharacterized protein</fullName>
    </submittedName>
</protein>
<organism evidence="2 3">
    <name type="scientific">Petrolisthes manimaculis</name>
    <dbReference type="NCBI Taxonomy" id="1843537"/>
    <lineage>
        <taxon>Eukaryota</taxon>
        <taxon>Metazoa</taxon>
        <taxon>Ecdysozoa</taxon>
        <taxon>Arthropoda</taxon>
        <taxon>Crustacea</taxon>
        <taxon>Multicrustacea</taxon>
        <taxon>Malacostraca</taxon>
        <taxon>Eumalacostraca</taxon>
        <taxon>Eucarida</taxon>
        <taxon>Decapoda</taxon>
        <taxon>Pleocyemata</taxon>
        <taxon>Anomura</taxon>
        <taxon>Galatheoidea</taxon>
        <taxon>Porcellanidae</taxon>
        <taxon>Petrolisthes</taxon>
    </lineage>
</organism>
<dbReference type="EMBL" id="JAWZYT010000805">
    <property type="protein sequence ID" value="KAK4318717.1"/>
    <property type="molecule type" value="Genomic_DNA"/>
</dbReference>
<feature type="chain" id="PRO_5042183048" evidence="1">
    <location>
        <begin position="18"/>
        <end position="97"/>
    </location>
</feature>
<evidence type="ECO:0000256" key="1">
    <source>
        <dbReference type="SAM" id="SignalP"/>
    </source>
</evidence>
<evidence type="ECO:0000313" key="2">
    <source>
        <dbReference type="EMBL" id="KAK4318717.1"/>
    </source>
</evidence>
<evidence type="ECO:0000313" key="3">
    <source>
        <dbReference type="Proteomes" id="UP001292094"/>
    </source>
</evidence>
<keyword evidence="1" id="KW-0732">Signal</keyword>
<name>A0AAE1Q5B6_9EUCA</name>
<dbReference type="AlphaFoldDB" id="A0AAE1Q5B6"/>
<gene>
    <name evidence="2" type="ORF">Pmani_010289</name>
</gene>